<evidence type="ECO:0000313" key="3">
    <source>
        <dbReference type="Proteomes" id="UP000001685"/>
    </source>
</evidence>
<name>B1VRI1_STRGG</name>
<dbReference type="Proteomes" id="UP000001685">
    <property type="component" value="Chromosome"/>
</dbReference>
<dbReference type="PATRIC" id="fig|455632.4.peg.552"/>
<dbReference type="GO" id="GO:0032259">
    <property type="term" value="P:methylation"/>
    <property type="evidence" value="ECO:0007669"/>
    <property type="project" value="UniProtKB-KW"/>
</dbReference>
<dbReference type="PANTHER" id="PTHR34203">
    <property type="entry name" value="METHYLTRANSFERASE, FKBM FAMILY PROTEIN"/>
    <property type="match status" value="1"/>
</dbReference>
<evidence type="ECO:0000259" key="1">
    <source>
        <dbReference type="Pfam" id="PF05050"/>
    </source>
</evidence>
<dbReference type="InterPro" id="IPR029063">
    <property type="entry name" value="SAM-dependent_MTases_sf"/>
</dbReference>
<dbReference type="HOGENOM" id="CLU_063680_0_0_11"/>
<dbReference type="Gene3D" id="3.40.50.150">
    <property type="entry name" value="Vaccinia Virus protein VP39"/>
    <property type="match status" value="1"/>
</dbReference>
<dbReference type="NCBIfam" id="TIGR01444">
    <property type="entry name" value="fkbM_fam"/>
    <property type="match status" value="1"/>
</dbReference>
<dbReference type="InterPro" id="IPR052514">
    <property type="entry name" value="SAM-dependent_MTase"/>
</dbReference>
<gene>
    <name evidence="2" type="ordered locus">SGR_570</name>
</gene>
<sequence>MRDRDGERTGSGAGLDLSAVEGINGHETRYLYEDIVTLRSYLPPEETLPPGATVLDVGANIGMFALFVQAQCPTARVYACEPLPPVFDCLTRNLRAHHVQGRALPYALSDRDGEAEFVYYPGYTVMSAERRHAAPELDKAFVRSLARREQAEEIGDGLDFLDEMLDYRFREVPYRCAVRRLSTVIEDLRLRRVDLLKIDVQRAETDVLRGIDDRHWPRIHRLTLEVHDEPTTPTEGRLSAVLALLRERGYRARVLPAAGAGSPGRLTVFATAGEIP</sequence>
<keyword evidence="2" id="KW-0489">Methyltransferase</keyword>
<protein>
    <submittedName>
        <fullName evidence="2">Methyltransferase</fullName>
    </submittedName>
</protein>
<dbReference type="KEGG" id="sgr:SGR_570"/>
<dbReference type="InterPro" id="IPR006342">
    <property type="entry name" value="FkbM_mtfrase"/>
</dbReference>
<dbReference type="eggNOG" id="COG1020">
    <property type="taxonomic scope" value="Bacteria"/>
</dbReference>
<keyword evidence="2" id="KW-0808">Transferase</keyword>
<organism evidence="2 3">
    <name type="scientific">Streptomyces griseus subsp. griseus (strain JCM 4626 / CBS 651.72 / NBRC 13350 / KCC S-0626 / ISP 5235)</name>
    <dbReference type="NCBI Taxonomy" id="455632"/>
    <lineage>
        <taxon>Bacteria</taxon>
        <taxon>Bacillati</taxon>
        <taxon>Actinomycetota</taxon>
        <taxon>Actinomycetes</taxon>
        <taxon>Kitasatosporales</taxon>
        <taxon>Streptomycetaceae</taxon>
        <taxon>Streptomyces</taxon>
    </lineage>
</organism>
<feature type="domain" description="Methyltransferase FkbM" evidence="1">
    <location>
        <begin position="56"/>
        <end position="251"/>
    </location>
</feature>
<dbReference type="RefSeq" id="WP_012377893.1">
    <property type="nucleotide sequence ID" value="NC_010572.1"/>
</dbReference>
<accession>B1VRI1</accession>
<dbReference type="SUPFAM" id="SSF53335">
    <property type="entry name" value="S-adenosyl-L-methionine-dependent methyltransferases"/>
    <property type="match status" value="1"/>
</dbReference>
<dbReference type="EMBL" id="AP009493">
    <property type="protein sequence ID" value="BAG17399.1"/>
    <property type="molecule type" value="Genomic_DNA"/>
</dbReference>
<reference evidence="3" key="1">
    <citation type="journal article" date="2008" name="J. Bacteriol.">
        <title>Genome sequence of the streptomycin-producing microorganism Streptomyces griseus IFO 13350.</title>
        <authorList>
            <person name="Ohnishi Y."/>
            <person name="Ishikawa J."/>
            <person name="Hara H."/>
            <person name="Suzuki H."/>
            <person name="Ikenoya M."/>
            <person name="Ikeda H."/>
            <person name="Yamashita A."/>
            <person name="Hattori M."/>
            <person name="Horinouchi S."/>
        </authorList>
    </citation>
    <scope>NUCLEOTIDE SEQUENCE [LARGE SCALE GENOMIC DNA]</scope>
    <source>
        <strain evidence="3">JCM 4626 / NBRC 13350</strain>
    </source>
</reference>
<dbReference type="Pfam" id="PF05050">
    <property type="entry name" value="Methyltransf_21"/>
    <property type="match status" value="1"/>
</dbReference>
<proteinExistence type="predicted"/>
<dbReference type="GO" id="GO:0008168">
    <property type="term" value="F:methyltransferase activity"/>
    <property type="evidence" value="ECO:0007669"/>
    <property type="project" value="UniProtKB-KW"/>
</dbReference>
<evidence type="ECO:0000313" key="2">
    <source>
        <dbReference type="EMBL" id="BAG17399.1"/>
    </source>
</evidence>
<dbReference type="PANTHER" id="PTHR34203:SF15">
    <property type="entry name" value="SLL1173 PROTEIN"/>
    <property type="match status" value="1"/>
</dbReference>
<dbReference type="AlphaFoldDB" id="B1VRI1"/>